<keyword evidence="6 10" id="KW-0694">RNA-binding</keyword>
<gene>
    <name evidence="13" type="ORF">ACHAWU_001047</name>
</gene>
<feature type="domain" description="RRM" evidence="12">
    <location>
        <begin position="219"/>
        <end position="291"/>
    </location>
</feature>
<comment type="caution">
    <text evidence="13">The sequence shown here is derived from an EMBL/GenBank/DDBJ whole genome shotgun (WGS) entry which is preliminary data.</text>
</comment>
<comment type="subcellular location">
    <subcellularLocation>
        <location evidence="1">Nucleus</location>
    </subcellularLocation>
</comment>
<dbReference type="GO" id="GO:0005681">
    <property type="term" value="C:spliceosomal complex"/>
    <property type="evidence" value="ECO:0007669"/>
    <property type="project" value="UniProtKB-KW"/>
</dbReference>
<evidence type="ECO:0000256" key="7">
    <source>
        <dbReference type="ARBA" id="ARBA00023187"/>
    </source>
</evidence>
<evidence type="ECO:0000256" key="1">
    <source>
        <dbReference type="ARBA" id="ARBA00004123"/>
    </source>
</evidence>
<dbReference type="InterPro" id="IPR012677">
    <property type="entry name" value="Nucleotide-bd_a/b_plait_sf"/>
</dbReference>
<evidence type="ECO:0000256" key="8">
    <source>
        <dbReference type="ARBA" id="ARBA00023242"/>
    </source>
</evidence>
<evidence type="ECO:0000256" key="2">
    <source>
        <dbReference type="ARBA" id="ARBA00007243"/>
    </source>
</evidence>
<dbReference type="InterPro" id="IPR035979">
    <property type="entry name" value="RBD_domain_sf"/>
</dbReference>
<dbReference type="InterPro" id="IPR000504">
    <property type="entry name" value="RRM_dom"/>
</dbReference>
<dbReference type="FunFam" id="3.30.70.330:FF:000039">
    <property type="entry name" value="U1 small nuclear ribonucleoprotein A"/>
    <property type="match status" value="1"/>
</dbReference>
<reference evidence="13 14" key="1">
    <citation type="submission" date="2024-10" db="EMBL/GenBank/DDBJ databases">
        <title>Updated reference genomes for cyclostephanoid diatoms.</title>
        <authorList>
            <person name="Roberts W.R."/>
            <person name="Alverson A.J."/>
        </authorList>
    </citation>
    <scope>NUCLEOTIDE SEQUENCE [LARGE SCALE GENOMIC DNA]</scope>
    <source>
        <strain evidence="13 14">AJA232-27</strain>
    </source>
</reference>
<keyword evidence="5" id="KW-0677">Repeat</keyword>
<dbReference type="GO" id="GO:0006397">
    <property type="term" value="P:mRNA processing"/>
    <property type="evidence" value="ECO:0007669"/>
    <property type="project" value="UniProtKB-KW"/>
</dbReference>
<dbReference type="Proteomes" id="UP001530293">
    <property type="component" value="Unassembled WGS sequence"/>
</dbReference>
<name>A0ABD3MQY8_9STRA</name>
<evidence type="ECO:0000256" key="3">
    <source>
        <dbReference type="ARBA" id="ARBA00022664"/>
    </source>
</evidence>
<dbReference type="EMBL" id="JALLBG020000130">
    <property type="protein sequence ID" value="KAL3762900.1"/>
    <property type="molecule type" value="Genomic_DNA"/>
</dbReference>
<dbReference type="Pfam" id="PF00076">
    <property type="entry name" value="RRM_1"/>
    <property type="match status" value="2"/>
</dbReference>
<evidence type="ECO:0000256" key="11">
    <source>
        <dbReference type="SAM" id="MobiDB-lite"/>
    </source>
</evidence>
<feature type="region of interest" description="Disordered" evidence="11">
    <location>
        <begin position="189"/>
        <end position="211"/>
    </location>
</feature>
<evidence type="ECO:0000256" key="5">
    <source>
        <dbReference type="ARBA" id="ARBA00022737"/>
    </source>
</evidence>
<evidence type="ECO:0000313" key="13">
    <source>
        <dbReference type="EMBL" id="KAL3762900.1"/>
    </source>
</evidence>
<dbReference type="InterPro" id="IPR050374">
    <property type="entry name" value="RRT5_SRSF_SR"/>
</dbReference>
<keyword evidence="9" id="KW-0687">Ribonucleoprotein</keyword>
<dbReference type="AlphaFoldDB" id="A0ABD3MQY8"/>
<keyword evidence="3" id="KW-0507">mRNA processing</keyword>
<proteinExistence type="inferred from homology"/>
<keyword evidence="4" id="KW-0747">Spliceosome</keyword>
<accession>A0ABD3MQY8</accession>
<evidence type="ECO:0000256" key="4">
    <source>
        <dbReference type="ARBA" id="ARBA00022728"/>
    </source>
</evidence>
<feature type="domain" description="RRM" evidence="12">
    <location>
        <begin position="48"/>
        <end position="132"/>
    </location>
</feature>
<evidence type="ECO:0000259" key="12">
    <source>
        <dbReference type="PROSITE" id="PS50102"/>
    </source>
</evidence>
<dbReference type="SUPFAM" id="SSF54928">
    <property type="entry name" value="RNA-binding domain, RBD"/>
    <property type="match status" value="1"/>
</dbReference>
<dbReference type="PROSITE" id="PS50102">
    <property type="entry name" value="RRM"/>
    <property type="match status" value="2"/>
</dbReference>
<protein>
    <recommendedName>
        <fullName evidence="12">RRM domain-containing protein</fullName>
    </recommendedName>
</protein>
<evidence type="ECO:0000256" key="9">
    <source>
        <dbReference type="ARBA" id="ARBA00023274"/>
    </source>
</evidence>
<evidence type="ECO:0000256" key="6">
    <source>
        <dbReference type="ARBA" id="ARBA00022884"/>
    </source>
</evidence>
<evidence type="ECO:0000256" key="10">
    <source>
        <dbReference type="PROSITE-ProRule" id="PRU00176"/>
    </source>
</evidence>
<comment type="similarity">
    <text evidence="2">Belongs to the RRM U1 A/B'' family.</text>
</comment>
<dbReference type="GO" id="GO:0030532">
    <property type="term" value="C:small nuclear ribonucleoprotein complex"/>
    <property type="evidence" value="ECO:0007669"/>
    <property type="project" value="UniProtKB-ARBA"/>
</dbReference>
<dbReference type="FunFam" id="3.30.70.330:FF:000029">
    <property type="entry name" value="U2 small nuclear ribonucleoprotein B"/>
    <property type="match status" value="1"/>
</dbReference>
<dbReference type="CDD" id="cd12246">
    <property type="entry name" value="RRM1_U1A_like"/>
    <property type="match status" value="1"/>
</dbReference>
<feature type="compositionally biased region" description="Polar residues" evidence="11">
    <location>
        <begin position="189"/>
        <end position="202"/>
    </location>
</feature>
<dbReference type="Gene3D" id="3.30.70.330">
    <property type="match status" value="2"/>
</dbReference>
<keyword evidence="7" id="KW-0508">mRNA splicing</keyword>
<dbReference type="GO" id="GO:0003723">
    <property type="term" value="F:RNA binding"/>
    <property type="evidence" value="ECO:0007669"/>
    <property type="project" value="UniProtKB-UniRule"/>
</dbReference>
<keyword evidence="14" id="KW-1185">Reference proteome</keyword>
<dbReference type="GO" id="GO:0008380">
    <property type="term" value="P:RNA splicing"/>
    <property type="evidence" value="ECO:0007669"/>
    <property type="project" value="UniProtKB-KW"/>
</dbReference>
<dbReference type="CDD" id="cd12247">
    <property type="entry name" value="RRM2_U1A_like"/>
    <property type="match status" value="1"/>
</dbReference>
<keyword evidence="8" id="KW-0539">Nucleus</keyword>
<sequence length="291" mass="31206">MPTKLMSMGSEEASEIMAVNAAGSEAGGGFPDAVTSNIKPQPTYPPNPTLYLSNIDWSIKKHLLKRSLLALFSRHGKVIDVIVLRGNANGGKPLRGQAWVVFESLAAATAAVEMERGFVFFGRPLMVNYAKEVSDRIAKRDGTYSAKIKEKRAAAKRKMEDGVVGEEGGDQVKKTKFASDVVGGDAASTDVNESIQSTNDNSEVAKKTGGFHPSTTPSSYLLANNLPSECNDMMLAMLFKQYSGYKEVKSFGGGLAIIEFGNENEATSALKGLNGFKLTTSATLDLTYGER</sequence>
<organism evidence="13 14">
    <name type="scientific">Discostella pseudostelligera</name>
    <dbReference type="NCBI Taxonomy" id="259834"/>
    <lineage>
        <taxon>Eukaryota</taxon>
        <taxon>Sar</taxon>
        <taxon>Stramenopiles</taxon>
        <taxon>Ochrophyta</taxon>
        <taxon>Bacillariophyta</taxon>
        <taxon>Coscinodiscophyceae</taxon>
        <taxon>Thalassiosirophycidae</taxon>
        <taxon>Stephanodiscales</taxon>
        <taxon>Stephanodiscaceae</taxon>
        <taxon>Discostella</taxon>
    </lineage>
</organism>
<dbReference type="SMART" id="SM00360">
    <property type="entry name" value="RRM"/>
    <property type="match status" value="2"/>
</dbReference>
<evidence type="ECO:0000313" key="14">
    <source>
        <dbReference type="Proteomes" id="UP001530293"/>
    </source>
</evidence>
<dbReference type="PANTHER" id="PTHR23003">
    <property type="entry name" value="RNA RECOGNITION MOTIF RRM DOMAIN CONTAINING PROTEIN"/>
    <property type="match status" value="1"/>
</dbReference>